<name>A0A1H3RC68_9PSED</name>
<dbReference type="InterPro" id="IPR001932">
    <property type="entry name" value="PPM-type_phosphatase-like_dom"/>
</dbReference>
<dbReference type="InterPro" id="IPR036457">
    <property type="entry name" value="PPM-type-like_dom_sf"/>
</dbReference>
<protein>
    <submittedName>
        <fullName evidence="2">Serine/threonine protein phosphatase PrpC</fullName>
    </submittedName>
</protein>
<dbReference type="EMBL" id="FNOX01000008">
    <property type="protein sequence ID" value="SDZ22915.1"/>
    <property type="molecule type" value="Genomic_DNA"/>
</dbReference>
<dbReference type="AlphaFoldDB" id="A0A1H3RC68"/>
<sequence>MRFLSPIRQGQRGGQLQNRLHWRWASASCIGTSHLRMGTRKQDAFSIMRVHSDAMCAIVSDGAGSASHGGQGAALVCRTLRVNFRNWFKQHEVLPCDETIMCWIDQLRDHLSMVAQKRGLTRRQFAATLVMLVVFKDQVLALQIGDSALVARKTGVWEAICWPENGEFASTTYFVTDDPEVRLHTYRFDREYDAFALFSDGLESVALEQATQQPFARFFDPMIKPVDQARADGRLAELSDALARYLQSPSLCERTDDDKTLILVSCR</sequence>
<gene>
    <name evidence="2" type="ORF">SAMN05216247_10816</name>
</gene>
<dbReference type="Pfam" id="PF13672">
    <property type="entry name" value="PP2C_2"/>
    <property type="match status" value="1"/>
</dbReference>
<proteinExistence type="predicted"/>
<evidence type="ECO:0000313" key="3">
    <source>
        <dbReference type="Proteomes" id="UP000182902"/>
    </source>
</evidence>
<accession>A0A1H3RC68</accession>
<evidence type="ECO:0000313" key="2">
    <source>
        <dbReference type="EMBL" id="SDZ22915.1"/>
    </source>
</evidence>
<organism evidence="2 3">
    <name type="scientific">Pseudomonas salomonii</name>
    <dbReference type="NCBI Taxonomy" id="191391"/>
    <lineage>
        <taxon>Bacteria</taxon>
        <taxon>Pseudomonadati</taxon>
        <taxon>Pseudomonadota</taxon>
        <taxon>Gammaproteobacteria</taxon>
        <taxon>Pseudomonadales</taxon>
        <taxon>Pseudomonadaceae</taxon>
        <taxon>Pseudomonas</taxon>
    </lineage>
</organism>
<feature type="domain" description="PPM-type phosphatase" evidence="1">
    <location>
        <begin position="30"/>
        <end position="237"/>
    </location>
</feature>
<dbReference type="SUPFAM" id="SSF81606">
    <property type="entry name" value="PP2C-like"/>
    <property type="match status" value="1"/>
</dbReference>
<reference evidence="2 3" key="1">
    <citation type="submission" date="2016-10" db="EMBL/GenBank/DDBJ databases">
        <authorList>
            <person name="de Groot N.N."/>
        </authorList>
    </citation>
    <scope>NUCLEOTIDE SEQUENCE [LARGE SCALE GENOMIC DNA]</scope>
    <source>
        <strain evidence="2 3">ICMP 14252</strain>
    </source>
</reference>
<dbReference type="Proteomes" id="UP000182902">
    <property type="component" value="Unassembled WGS sequence"/>
</dbReference>
<dbReference type="Gene3D" id="3.60.40.10">
    <property type="entry name" value="PPM-type phosphatase domain"/>
    <property type="match status" value="1"/>
</dbReference>
<evidence type="ECO:0000259" key="1">
    <source>
        <dbReference type="Pfam" id="PF13672"/>
    </source>
</evidence>